<evidence type="ECO:0000256" key="3">
    <source>
        <dbReference type="ARBA" id="ARBA00022676"/>
    </source>
</evidence>
<keyword evidence="8" id="KW-0325">Glycoprotein</keyword>
<keyword evidence="4" id="KW-0808">Transferase</keyword>
<keyword evidence="3" id="KW-0328">Glycosyltransferase</keyword>
<dbReference type="InterPro" id="IPR001675">
    <property type="entry name" value="Glyco_trans_29"/>
</dbReference>
<dbReference type="InterPro" id="IPR038578">
    <property type="entry name" value="GT29-like_sf"/>
</dbReference>
<evidence type="ECO:0000256" key="1">
    <source>
        <dbReference type="ARBA" id="ARBA00004167"/>
    </source>
</evidence>
<keyword evidence="5" id="KW-0812">Transmembrane</keyword>
<comment type="caution">
    <text evidence="9">The sequence shown here is derived from an EMBL/GenBank/DDBJ whole genome shotgun (WGS) entry which is preliminary data.</text>
</comment>
<evidence type="ECO:0000256" key="5">
    <source>
        <dbReference type="ARBA" id="ARBA00022692"/>
    </source>
</evidence>
<evidence type="ECO:0000313" key="9">
    <source>
        <dbReference type="EMBL" id="PKD16758.1"/>
    </source>
</evidence>
<evidence type="ECO:0000256" key="4">
    <source>
        <dbReference type="ARBA" id="ARBA00022679"/>
    </source>
</evidence>
<proteinExistence type="predicted"/>
<dbReference type="Pfam" id="PF00777">
    <property type="entry name" value="Glyco_transf_29"/>
    <property type="match status" value="1"/>
</dbReference>
<name>A0A2N0TPW6_9FLAO</name>
<evidence type="ECO:0000313" key="10">
    <source>
        <dbReference type="Proteomes" id="UP000232673"/>
    </source>
</evidence>
<keyword evidence="6" id="KW-1133">Transmembrane helix</keyword>
<evidence type="ECO:0000256" key="6">
    <source>
        <dbReference type="ARBA" id="ARBA00022989"/>
    </source>
</evidence>
<organism evidence="9 10">
    <name type="scientific">Salegentibacter salinarum</name>
    <dbReference type="NCBI Taxonomy" id="447422"/>
    <lineage>
        <taxon>Bacteria</taxon>
        <taxon>Pseudomonadati</taxon>
        <taxon>Bacteroidota</taxon>
        <taxon>Flavobacteriia</taxon>
        <taxon>Flavobacteriales</taxon>
        <taxon>Flavobacteriaceae</taxon>
        <taxon>Salegentibacter</taxon>
    </lineage>
</organism>
<dbReference type="AlphaFoldDB" id="A0A2N0TPW6"/>
<keyword evidence="10" id="KW-1185">Reference proteome</keyword>
<dbReference type="GO" id="GO:0008373">
    <property type="term" value="F:sialyltransferase activity"/>
    <property type="evidence" value="ECO:0007669"/>
    <property type="project" value="InterPro"/>
</dbReference>
<evidence type="ECO:0000256" key="7">
    <source>
        <dbReference type="ARBA" id="ARBA00023136"/>
    </source>
</evidence>
<keyword evidence="7" id="KW-0472">Membrane</keyword>
<reference evidence="9 10" key="1">
    <citation type="submission" date="2015-10" db="EMBL/GenBank/DDBJ databases">
        <title>Draft genome sequence of Salegentibacter salinarum KCTC 12975.</title>
        <authorList>
            <person name="Lin W."/>
            <person name="Zheng Q."/>
        </authorList>
    </citation>
    <scope>NUCLEOTIDE SEQUENCE [LARGE SCALE GENOMIC DNA]</scope>
    <source>
        <strain evidence="9 10">KCTC 12975</strain>
    </source>
</reference>
<evidence type="ECO:0000256" key="8">
    <source>
        <dbReference type="ARBA" id="ARBA00023180"/>
    </source>
</evidence>
<evidence type="ECO:0000256" key="2">
    <source>
        <dbReference type="ARBA" id="ARBA00004308"/>
    </source>
</evidence>
<dbReference type="GO" id="GO:0012505">
    <property type="term" value="C:endomembrane system"/>
    <property type="evidence" value="ECO:0007669"/>
    <property type="project" value="UniProtKB-SubCell"/>
</dbReference>
<dbReference type="EMBL" id="LKTS01000045">
    <property type="protein sequence ID" value="PKD16758.1"/>
    <property type="molecule type" value="Genomic_DNA"/>
</dbReference>
<dbReference type="Gene3D" id="3.90.1480.20">
    <property type="entry name" value="Glycosyl transferase family 29"/>
    <property type="match status" value="1"/>
</dbReference>
<protein>
    <recommendedName>
        <fullName evidence="11">Glycosyltransferase</fullName>
    </recommendedName>
</protein>
<sequence length="243" mass="28843">MPFRIRIFKPKKIFYNKSVAVVGPADSAYDQENGPIIDTYDYVIRMNKALVTWNPKNEKYLGSKTDILFHNFHENMDSGGGGPLDWNLFNKFGVQYLIQPRFDKNGWQWMFNYFKKYLNTNNAIYMLPYSDYKKISKLFDEYHPTRGFYVLYSALTSQCEEVFITGFTFFKTPYAEGYRDNIRDVKANKMHIQNQGLHNPDLEYEYFLKLVKKSPIKRISVDEKLYDILKFDSPELIKKVKKI</sequence>
<comment type="subcellular location">
    <subcellularLocation>
        <location evidence="2">Endomembrane system</location>
    </subcellularLocation>
    <subcellularLocation>
        <location evidence="1">Membrane</location>
        <topology evidence="1">Single-pass membrane protein</topology>
    </subcellularLocation>
</comment>
<dbReference type="STRING" id="447422.SAMN05660903_01572"/>
<gene>
    <name evidence="9" type="ORF">APR41_08100</name>
</gene>
<dbReference type="GO" id="GO:0016020">
    <property type="term" value="C:membrane"/>
    <property type="evidence" value="ECO:0007669"/>
    <property type="project" value="UniProtKB-SubCell"/>
</dbReference>
<accession>A0A2N0TPW6</accession>
<dbReference type="Proteomes" id="UP000232673">
    <property type="component" value="Unassembled WGS sequence"/>
</dbReference>
<evidence type="ECO:0008006" key="11">
    <source>
        <dbReference type="Google" id="ProtNLM"/>
    </source>
</evidence>